<sequence length="309" mass="34234">MALLIVGIAPFLIVSIMPRTGRTAASSTPSLRASEDGAGISTPSSNSLPESGNGMVPPPPPPFFSSSSDPQFNQFDHPDTGRDSREDTPGSQHSANSIAWRQGENEPDGDEEGEDEEGEDYATQASIVDKVFTDADKAAAEEEENEPDRKAGRQEGSLKWTGPELRALIISMEAHTVFEPSMSVDEKSQSWLNMVDDLNKWNKKHPRKGGRFPVRTVDACDNKWRKCLYKAIAKGESASQIASGPKEDEDTIMAACQSLKDQWEQQVRDEAVKREAKKKAKNPDQTRRRRREQAQARAGRGKRNDVYYL</sequence>
<evidence type="ECO:0008006" key="5">
    <source>
        <dbReference type="Google" id="ProtNLM"/>
    </source>
</evidence>
<name>A0A8T8S9P2_9BASI</name>
<gene>
    <name evidence="3" type="ORF">A4X03_0g9709</name>
</gene>
<feature type="region of interest" description="Disordered" evidence="1">
    <location>
        <begin position="22"/>
        <end position="159"/>
    </location>
</feature>
<feature type="compositionally biased region" description="Acidic residues" evidence="1">
    <location>
        <begin position="105"/>
        <end position="120"/>
    </location>
</feature>
<reference evidence="3" key="1">
    <citation type="submission" date="2016-04" db="EMBL/GenBank/DDBJ databases">
        <authorList>
            <person name="Nguyen H.D."/>
            <person name="Kesanakurti P."/>
            <person name="Cullis J."/>
            <person name="Levesque C.A."/>
            <person name="Hambleton S."/>
        </authorList>
    </citation>
    <scope>NUCLEOTIDE SEQUENCE</scope>
    <source>
        <strain evidence="3">DAOMC 238032</strain>
    </source>
</reference>
<evidence type="ECO:0000313" key="4">
    <source>
        <dbReference type="Proteomes" id="UP000077671"/>
    </source>
</evidence>
<organism evidence="3 4">
    <name type="scientific">Tilletia caries</name>
    <name type="common">wheat bunt fungus</name>
    <dbReference type="NCBI Taxonomy" id="13290"/>
    <lineage>
        <taxon>Eukaryota</taxon>
        <taxon>Fungi</taxon>
        <taxon>Dikarya</taxon>
        <taxon>Basidiomycota</taxon>
        <taxon>Ustilaginomycotina</taxon>
        <taxon>Exobasidiomycetes</taxon>
        <taxon>Tilletiales</taxon>
        <taxon>Tilletiaceae</taxon>
        <taxon>Tilletia</taxon>
    </lineage>
</organism>
<feature type="compositionally biased region" description="Basic and acidic residues" evidence="1">
    <location>
        <begin position="265"/>
        <end position="274"/>
    </location>
</feature>
<reference evidence="3" key="2">
    <citation type="journal article" date="2019" name="IMA Fungus">
        <title>Genome sequencing and comparison of five Tilletia species to identify candidate genes for the detection of regulated species infecting wheat.</title>
        <authorList>
            <person name="Nguyen H.D.T."/>
            <person name="Sultana T."/>
            <person name="Kesanakurti P."/>
            <person name="Hambleton S."/>
        </authorList>
    </citation>
    <scope>NUCLEOTIDE SEQUENCE</scope>
    <source>
        <strain evidence="3">DAOMC 238032</strain>
    </source>
</reference>
<feature type="compositionally biased region" description="Polar residues" evidence="1">
    <location>
        <begin position="41"/>
        <end position="50"/>
    </location>
</feature>
<comment type="caution">
    <text evidence="3">The sequence shown here is derived from an EMBL/GenBank/DDBJ whole genome shotgun (WGS) entry which is preliminary data.</text>
</comment>
<proteinExistence type="predicted"/>
<protein>
    <recommendedName>
        <fullName evidence="5">Myb-like domain-containing protein</fullName>
    </recommendedName>
</protein>
<dbReference type="Proteomes" id="UP000077671">
    <property type="component" value="Unassembled WGS sequence"/>
</dbReference>
<evidence type="ECO:0000256" key="2">
    <source>
        <dbReference type="SAM" id="SignalP"/>
    </source>
</evidence>
<evidence type="ECO:0000313" key="3">
    <source>
        <dbReference type="EMBL" id="KAE8235630.1"/>
    </source>
</evidence>
<feature type="compositionally biased region" description="Low complexity" evidence="1">
    <location>
        <begin position="64"/>
        <end position="75"/>
    </location>
</feature>
<feature type="region of interest" description="Disordered" evidence="1">
    <location>
        <begin position="265"/>
        <end position="309"/>
    </location>
</feature>
<evidence type="ECO:0000256" key="1">
    <source>
        <dbReference type="SAM" id="MobiDB-lite"/>
    </source>
</evidence>
<feature type="chain" id="PRO_5035861180" description="Myb-like domain-containing protein" evidence="2">
    <location>
        <begin position="24"/>
        <end position="309"/>
    </location>
</feature>
<dbReference type="EMBL" id="LWDD02004188">
    <property type="protein sequence ID" value="KAE8235630.1"/>
    <property type="molecule type" value="Genomic_DNA"/>
</dbReference>
<feature type="compositionally biased region" description="Basic and acidic residues" evidence="1">
    <location>
        <begin position="76"/>
        <end position="88"/>
    </location>
</feature>
<feature type="signal peptide" evidence="2">
    <location>
        <begin position="1"/>
        <end position="23"/>
    </location>
</feature>
<keyword evidence="2" id="KW-0732">Signal</keyword>
<feature type="compositionally biased region" description="Polar residues" evidence="1">
    <location>
        <begin position="89"/>
        <end position="99"/>
    </location>
</feature>
<feature type="non-terminal residue" evidence="3">
    <location>
        <position position="309"/>
    </location>
</feature>
<feature type="compositionally biased region" description="Basic and acidic residues" evidence="1">
    <location>
        <begin position="131"/>
        <end position="140"/>
    </location>
</feature>
<dbReference type="AlphaFoldDB" id="A0A8T8S9P2"/>
<accession>A0A8T8S9P2</accession>